<reference evidence="1 2" key="1">
    <citation type="submission" date="2015-09" db="EMBL/GenBank/DDBJ databases">
        <authorList>
            <consortium name="Pathogen Informatics"/>
        </authorList>
    </citation>
    <scope>NUCLEOTIDE SEQUENCE [LARGE SCALE GENOMIC DNA]</scope>
    <source>
        <strain evidence="1 2">2789STDY5834878</strain>
    </source>
</reference>
<evidence type="ECO:0008006" key="3">
    <source>
        <dbReference type="Google" id="ProtNLM"/>
    </source>
</evidence>
<sequence>MDDKMNDVINEVQKRLGEEYEVKRVEVMKNNDTKLKGIQVRKKDMNVAKICYWTSESVDEIVAVINRSLFPKFDCEINLEKLKDRIVYTLVNADSNKSRLKTIPYRMLEGTDLAITYKLIIDIDFNATASSDVTNALMEHLKVTENDLYTFATKNTQKLYAPSIMSLTDIVSKIDNQSQEDVSNTPETIFVLTNFKKHFGASCILYPDVLKNFCIEKNMDGVYMIPSSVHEFLLLVMDKEYVNSGYVKQMIKEANRESLEKEDILSDNLYYYNAVNDAVSIVE</sequence>
<evidence type="ECO:0000313" key="1">
    <source>
        <dbReference type="EMBL" id="CUQ92120.1"/>
    </source>
</evidence>
<gene>
    <name evidence="1" type="ORF">ERS852492_03027</name>
</gene>
<evidence type="ECO:0000313" key="2">
    <source>
        <dbReference type="Proteomes" id="UP000095780"/>
    </source>
</evidence>
<dbReference type="RefSeq" id="WP_055288182.1">
    <property type="nucleotide sequence ID" value="NZ_CABIXW010000013.1"/>
</dbReference>
<protein>
    <recommendedName>
        <fullName evidence="3">DUF1444 family protein</fullName>
    </recommendedName>
</protein>
<dbReference type="Proteomes" id="UP000095780">
    <property type="component" value="Unassembled WGS sequence"/>
</dbReference>
<proteinExistence type="predicted"/>
<dbReference type="InterPro" id="IPR043743">
    <property type="entry name" value="DUF5688"/>
</dbReference>
<dbReference type="Pfam" id="PF18941">
    <property type="entry name" value="DUF5688"/>
    <property type="match status" value="1"/>
</dbReference>
<dbReference type="AlphaFoldDB" id="A0A175AA20"/>
<organism evidence="1 2">
    <name type="scientific">Lachnospira eligens</name>
    <dbReference type="NCBI Taxonomy" id="39485"/>
    <lineage>
        <taxon>Bacteria</taxon>
        <taxon>Bacillati</taxon>
        <taxon>Bacillota</taxon>
        <taxon>Clostridia</taxon>
        <taxon>Lachnospirales</taxon>
        <taxon>Lachnospiraceae</taxon>
        <taxon>Lachnospira</taxon>
    </lineage>
</organism>
<accession>A0A175AA20</accession>
<dbReference type="EMBL" id="CZBV01000013">
    <property type="protein sequence ID" value="CUQ92120.1"/>
    <property type="molecule type" value="Genomic_DNA"/>
</dbReference>
<name>A0A175AA20_9FIRM</name>